<dbReference type="AlphaFoldDB" id="A0A2J7ZJ82"/>
<evidence type="ECO:0000313" key="2">
    <source>
        <dbReference type="Proteomes" id="UP000236333"/>
    </source>
</evidence>
<protein>
    <submittedName>
        <fullName evidence="1">Uncharacterized protein</fullName>
    </submittedName>
</protein>
<gene>
    <name evidence="1" type="ORF">TSOC_013875</name>
</gene>
<proteinExistence type="predicted"/>
<comment type="caution">
    <text evidence="1">The sequence shown here is derived from an EMBL/GenBank/DDBJ whole genome shotgun (WGS) entry which is preliminary data.</text>
</comment>
<feature type="non-terminal residue" evidence="1">
    <location>
        <position position="1"/>
    </location>
</feature>
<dbReference type="EMBL" id="PGGS01001508">
    <property type="protein sequence ID" value="PNH00310.1"/>
    <property type="molecule type" value="Genomic_DNA"/>
</dbReference>
<dbReference type="Proteomes" id="UP000236333">
    <property type="component" value="Unassembled WGS sequence"/>
</dbReference>
<organism evidence="1 2">
    <name type="scientific">Tetrabaena socialis</name>
    <dbReference type="NCBI Taxonomy" id="47790"/>
    <lineage>
        <taxon>Eukaryota</taxon>
        <taxon>Viridiplantae</taxon>
        <taxon>Chlorophyta</taxon>
        <taxon>core chlorophytes</taxon>
        <taxon>Chlorophyceae</taxon>
        <taxon>CS clade</taxon>
        <taxon>Chlamydomonadales</taxon>
        <taxon>Tetrabaenaceae</taxon>
        <taxon>Tetrabaena</taxon>
    </lineage>
</organism>
<reference evidence="1 2" key="1">
    <citation type="journal article" date="2017" name="Mol. Biol. Evol.">
        <title>The 4-celled Tetrabaena socialis nuclear genome reveals the essential components for genetic control of cell number at the origin of multicellularity in the volvocine lineage.</title>
        <authorList>
            <person name="Featherston J."/>
            <person name="Arakaki Y."/>
            <person name="Hanschen E.R."/>
            <person name="Ferris P.J."/>
            <person name="Michod R.E."/>
            <person name="Olson B.J.S.C."/>
            <person name="Nozaki H."/>
            <person name="Durand P.M."/>
        </authorList>
    </citation>
    <scope>NUCLEOTIDE SEQUENCE [LARGE SCALE GENOMIC DNA]</scope>
    <source>
        <strain evidence="1 2">NIES-571</strain>
    </source>
</reference>
<accession>A0A2J7ZJ82</accession>
<keyword evidence="2" id="KW-1185">Reference proteome</keyword>
<evidence type="ECO:0000313" key="1">
    <source>
        <dbReference type="EMBL" id="PNH00310.1"/>
    </source>
</evidence>
<sequence>RAASLDAFCASAIGRDCLTATLLPACPAVRLATALSYDTAFVDTTADSSVLCRTECISALCQIAGAQCTRARLVESLRLALLSRMDSRCASVAPFDKPAGLLCAQLLAPPQSCAGLTTLEAASASLEAFCASAIGRDCLTATLLPACPAVRLATALSYDTGFVDTTADSSVLCRTECISALCQIAGAQCARARLVESLRLALAP</sequence>
<name>A0A2J7ZJ82_9CHLO</name>